<dbReference type="EMBL" id="CP128400">
    <property type="protein sequence ID" value="WJW68091.1"/>
    <property type="molecule type" value="Genomic_DNA"/>
</dbReference>
<dbReference type="EMBL" id="JACATZ010000003">
    <property type="protein sequence ID" value="NWJ48154.1"/>
    <property type="molecule type" value="Genomic_DNA"/>
</dbReference>
<gene>
    <name evidence="1" type="ORF">HXX08_20045</name>
    <name evidence="2" type="ORF">OZ401_003692</name>
</gene>
<dbReference type="RefSeq" id="WP_341469995.1">
    <property type="nucleotide sequence ID" value="NZ_CP128400.1"/>
</dbReference>
<reference evidence="2" key="2">
    <citation type="journal article" date="2024" name="Nature">
        <title>Anoxygenic phototroph of the Chloroflexota uses a type I reaction centre.</title>
        <authorList>
            <person name="Tsuji J.M."/>
            <person name="Shaw N.A."/>
            <person name="Nagashima S."/>
            <person name="Venkiteswaran J.J."/>
            <person name="Schiff S.L."/>
            <person name="Watanabe T."/>
            <person name="Fukui M."/>
            <person name="Hanada S."/>
            <person name="Tank M."/>
            <person name="Neufeld J.D."/>
        </authorList>
    </citation>
    <scope>NUCLEOTIDE SEQUENCE</scope>
    <source>
        <strain evidence="2">L227-S17</strain>
    </source>
</reference>
<dbReference type="AlphaFoldDB" id="A0A8T7M7V7"/>
<keyword evidence="4" id="KW-1185">Reference proteome</keyword>
<sequence length="148" mass="16378">MASCGKPADGEKKFRITVVKQPAGAEVQARGILYDAQLEHTLRQGDLLQFTDFLTQSGHALPSEMMNDPLRLEAVMYQLILSRPELSDKHEASRIWLDGHTALGSGNPSLNEASRAAEEKLRQIEQAQNEAPQKPGKRVIYLRTLGAN</sequence>
<evidence type="ECO:0000313" key="3">
    <source>
        <dbReference type="Proteomes" id="UP000521676"/>
    </source>
</evidence>
<dbReference type="Proteomes" id="UP000521676">
    <property type="component" value="Unassembled WGS sequence"/>
</dbReference>
<evidence type="ECO:0000313" key="4">
    <source>
        <dbReference type="Proteomes" id="UP001431572"/>
    </source>
</evidence>
<accession>A0A8T7M7V7</accession>
<proteinExistence type="predicted"/>
<evidence type="ECO:0000313" key="1">
    <source>
        <dbReference type="EMBL" id="NWJ48154.1"/>
    </source>
</evidence>
<dbReference type="Proteomes" id="UP001431572">
    <property type="component" value="Chromosome 2"/>
</dbReference>
<organism evidence="1 3">
    <name type="scientific">Candidatus Chlorohelix allophototropha</name>
    <dbReference type="NCBI Taxonomy" id="3003348"/>
    <lineage>
        <taxon>Bacteria</taxon>
        <taxon>Bacillati</taxon>
        <taxon>Chloroflexota</taxon>
        <taxon>Chloroflexia</taxon>
        <taxon>Candidatus Chloroheliales</taxon>
        <taxon>Candidatus Chloroheliaceae</taxon>
        <taxon>Candidatus Chlorohelix</taxon>
    </lineage>
</organism>
<protein>
    <submittedName>
        <fullName evidence="1">Uncharacterized protein</fullName>
    </submittedName>
</protein>
<reference evidence="1 3" key="1">
    <citation type="submission" date="2020-06" db="EMBL/GenBank/DDBJ databases">
        <title>Anoxygenic phototrophic Chloroflexota member uses a Type I reaction center.</title>
        <authorList>
            <person name="Tsuji J.M."/>
            <person name="Shaw N.A."/>
            <person name="Nagashima S."/>
            <person name="Venkiteswaran J."/>
            <person name="Schiff S.L."/>
            <person name="Hanada S."/>
            <person name="Tank M."/>
            <person name="Neufeld J.D."/>
        </authorList>
    </citation>
    <scope>NUCLEOTIDE SEQUENCE [LARGE SCALE GENOMIC DNA]</scope>
    <source>
        <strain evidence="1">L227-S17</strain>
    </source>
</reference>
<name>A0A8T7M7V7_9CHLR</name>
<evidence type="ECO:0000313" key="2">
    <source>
        <dbReference type="EMBL" id="WJW68091.1"/>
    </source>
</evidence>